<dbReference type="NCBIfam" id="NF045776">
    <property type="entry name" value="TumA"/>
    <property type="match status" value="1"/>
</dbReference>
<name>A0A1J5S5M0_9ZZZZ</name>
<dbReference type="AlphaFoldDB" id="A0A1J5S5M0"/>
<dbReference type="InterPro" id="IPR054794">
    <property type="entry name" value="TumA"/>
</dbReference>
<organism evidence="1">
    <name type="scientific">mine drainage metagenome</name>
    <dbReference type="NCBI Taxonomy" id="410659"/>
    <lineage>
        <taxon>unclassified sequences</taxon>
        <taxon>metagenomes</taxon>
        <taxon>ecological metagenomes</taxon>
    </lineage>
</organism>
<sequence>MKKQREIYTSPLDALVAVSKQLSLYENQHSIDSETFFDRYQKGLIGDETESVEWANAYQHYVALHQQLESQLRVAA</sequence>
<evidence type="ECO:0000313" key="1">
    <source>
        <dbReference type="EMBL" id="OIQ99524.1"/>
    </source>
</evidence>
<reference evidence="1" key="1">
    <citation type="submission" date="2016-10" db="EMBL/GenBank/DDBJ databases">
        <title>Sequence of Gallionella enrichment culture.</title>
        <authorList>
            <person name="Poehlein A."/>
            <person name="Muehling M."/>
            <person name="Daniel R."/>
        </authorList>
    </citation>
    <scope>NUCLEOTIDE SEQUENCE</scope>
</reference>
<gene>
    <name evidence="1" type="ORF">GALL_184610</name>
</gene>
<comment type="caution">
    <text evidence="1">The sequence shown here is derived from an EMBL/GenBank/DDBJ whole genome shotgun (WGS) entry which is preliminary data.</text>
</comment>
<protein>
    <submittedName>
        <fullName evidence="1">Uncharacterized protein</fullName>
    </submittedName>
</protein>
<dbReference type="EMBL" id="MLJW01000105">
    <property type="protein sequence ID" value="OIQ99524.1"/>
    <property type="molecule type" value="Genomic_DNA"/>
</dbReference>
<proteinExistence type="predicted"/>
<accession>A0A1J5S5M0</accession>